<evidence type="ECO:0000256" key="2">
    <source>
        <dbReference type="ARBA" id="ARBA00023157"/>
    </source>
</evidence>
<dbReference type="InterPro" id="IPR018114">
    <property type="entry name" value="TRYPSIN_HIS"/>
</dbReference>
<feature type="domain" description="Peptidase S1" evidence="5">
    <location>
        <begin position="27"/>
        <end position="258"/>
    </location>
</feature>
<dbReference type="SUPFAM" id="SSF50494">
    <property type="entry name" value="Trypsin-like serine proteases"/>
    <property type="match status" value="1"/>
</dbReference>
<dbReference type="GO" id="GO:0006508">
    <property type="term" value="P:proteolysis"/>
    <property type="evidence" value="ECO:0007669"/>
    <property type="project" value="UniProtKB-KW"/>
</dbReference>
<reference evidence="6 7" key="1">
    <citation type="submission" date="2019-12" db="EMBL/GenBank/DDBJ databases">
        <title>Neisseriaceae gen. nov. sp. Genome sequencing and assembly.</title>
        <authorList>
            <person name="Liu Z."/>
            <person name="Li A."/>
        </authorList>
    </citation>
    <scope>NUCLEOTIDE SEQUENCE [LARGE SCALE GENOMIC DNA]</scope>
    <source>
        <strain evidence="6 7">B2N2-7</strain>
    </source>
</reference>
<dbReference type="PRINTS" id="PR00722">
    <property type="entry name" value="CHYMOTRYPSIN"/>
</dbReference>
<evidence type="ECO:0000313" key="6">
    <source>
        <dbReference type="EMBL" id="MXR36249.1"/>
    </source>
</evidence>
<dbReference type="InterPro" id="IPR001314">
    <property type="entry name" value="Peptidase_S1A"/>
</dbReference>
<dbReference type="PANTHER" id="PTHR15462">
    <property type="entry name" value="SERINE PROTEASE"/>
    <property type="match status" value="1"/>
</dbReference>
<dbReference type="Gene3D" id="2.40.10.10">
    <property type="entry name" value="Trypsin-like serine proteases"/>
    <property type="match status" value="2"/>
</dbReference>
<gene>
    <name evidence="6" type="ORF">GQF02_04580</name>
</gene>
<dbReference type="Proteomes" id="UP000467214">
    <property type="component" value="Unassembled WGS sequence"/>
</dbReference>
<feature type="chain" id="PRO_5032290935" evidence="4">
    <location>
        <begin position="19"/>
        <end position="264"/>
    </location>
</feature>
<name>A0A845BJ93_9NEIS</name>
<proteinExistence type="predicted"/>
<protein>
    <submittedName>
        <fullName evidence="6">Trypsin-like serine protease</fullName>
    </submittedName>
</protein>
<evidence type="ECO:0000313" key="7">
    <source>
        <dbReference type="Proteomes" id="UP000467214"/>
    </source>
</evidence>
<dbReference type="InterPro" id="IPR001254">
    <property type="entry name" value="Trypsin_dom"/>
</dbReference>
<keyword evidence="2" id="KW-1015">Disulfide bond</keyword>
<dbReference type="EMBL" id="WSSB01000003">
    <property type="protein sequence ID" value="MXR36249.1"/>
    <property type="molecule type" value="Genomic_DNA"/>
</dbReference>
<sequence>MKRLLFLLATLALHAAYADSAKQQRTLFFGKDDRVKIRPHAQPWRAIGQIETASGQICTGSLIAADLILTAGHCFLNEDGKLDAATLFSLALDGEQATIRVRPARVYVEQRLFDGIKIRADGMIIAPEVAAFDYAFVSLAQPLPQKFKPLPVFQGSGRTLRDALQRKHWRVSQAGYPIDDDSHLSAHLNCRVTAQFADGRLGHQCDTLPGDSGSPLLLIHGKYAEIIAIQSSAPDAANRAQADNMALSTPAWQTALKRLQNQRR</sequence>
<accession>A0A845BJ93</accession>
<dbReference type="InterPro" id="IPR050966">
    <property type="entry name" value="Glutamyl_endopeptidase"/>
</dbReference>
<feature type="signal peptide" evidence="4">
    <location>
        <begin position="1"/>
        <end position="18"/>
    </location>
</feature>
<dbReference type="InterPro" id="IPR033116">
    <property type="entry name" value="TRYPSIN_SER"/>
</dbReference>
<dbReference type="PROSITE" id="PS00134">
    <property type="entry name" value="TRYPSIN_HIS"/>
    <property type="match status" value="1"/>
</dbReference>
<keyword evidence="3" id="KW-0720">Serine protease</keyword>
<organism evidence="6 7">
    <name type="scientific">Craterilacuibacter sinensis</name>
    <dbReference type="NCBI Taxonomy" id="2686017"/>
    <lineage>
        <taxon>Bacteria</taxon>
        <taxon>Pseudomonadati</taxon>
        <taxon>Pseudomonadota</taxon>
        <taxon>Betaproteobacteria</taxon>
        <taxon>Neisseriales</taxon>
        <taxon>Neisseriaceae</taxon>
        <taxon>Craterilacuibacter</taxon>
    </lineage>
</organism>
<dbReference type="GO" id="GO:0004252">
    <property type="term" value="F:serine-type endopeptidase activity"/>
    <property type="evidence" value="ECO:0007669"/>
    <property type="project" value="InterPro"/>
</dbReference>
<comment type="caution">
    <text evidence="6">The sequence shown here is derived from an EMBL/GenBank/DDBJ whole genome shotgun (WGS) entry which is preliminary data.</text>
</comment>
<keyword evidence="3" id="KW-0378">Hydrolase</keyword>
<dbReference type="PANTHER" id="PTHR15462:SF8">
    <property type="entry name" value="SERINE PROTEASE"/>
    <property type="match status" value="1"/>
</dbReference>
<evidence type="ECO:0000256" key="4">
    <source>
        <dbReference type="SAM" id="SignalP"/>
    </source>
</evidence>
<dbReference type="RefSeq" id="WP_160795171.1">
    <property type="nucleotide sequence ID" value="NZ_WSSB01000003.1"/>
</dbReference>
<evidence type="ECO:0000256" key="3">
    <source>
        <dbReference type="RuleBase" id="RU363034"/>
    </source>
</evidence>
<dbReference type="AlphaFoldDB" id="A0A845BJ93"/>
<evidence type="ECO:0000259" key="5">
    <source>
        <dbReference type="PROSITE" id="PS50240"/>
    </source>
</evidence>
<keyword evidence="1 4" id="KW-0732">Signal</keyword>
<dbReference type="InterPro" id="IPR009003">
    <property type="entry name" value="Peptidase_S1_PA"/>
</dbReference>
<dbReference type="PROSITE" id="PS50240">
    <property type="entry name" value="TRYPSIN_DOM"/>
    <property type="match status" value="1"/>
</dbReference>
<dbReference type="PROSITE" id="PS00135">
    <property type="entry name" value="TRYPSIN_SER"/>
    <property type="match status" value="1"/>
</dbReference>
<evidence type="ECO:0000256" key="1">
    <source>
        <dbReference type="ARBA" id="ARBA00022729"/>
    </source>
</evidence>
<keyword evidence="3 6" id="KW-0645">Protease</keyword>
<dbReference type="InterPro" id="IPR043504">
    <property type="entry name" value="Peptidase_S1_PA_chymotrypsin"/>
</dbReference>
<keyword evidence="7" id="KW-1185">Reference proteome</keyword>
<dbReference type="Pfam" id="PF00089">
    <property type="entry name" value="Trypsin"/>
    <property type="match status" value="1"/>
</dbReference>